<sequence length="310" mass="34082">MTTTLSYFKNITFDDRDTAHLQYNEYWFTTGTWNASNVGQSGTLSSSNSFEANVTFNFPEPAKGFHYYGMRRAGGGLYAICVDCDPGDPDPHFEDVDALDPDDDGHNAPTLLYSRNFNPPGQHVVILKNRNDTRLIPGGKSQITIDRFELEVADGNVTVIMQNMPSSSAEPSVAIGERSDNVGAIIGISVGGSALLAIVIVIGLYYLRRQSRPPPELPLPPTTRTINPTRRRRYHLPRYAFSSRSASTRSSDLDTMSFTIPASLISTERWGGGREDAARRAARSTTTYTGSSTDVYSTRTTTTRTTATRS</sequence>
<name>V2XAG4_MONRO</name>
<evidence type="ECO:0000313" key="3">
    <source>
        <dbReference type="EMBL" id="ESK96153.1"/>
    </source>
</evidence>
<dbReference type="AlphaFoldDB" id="V2XAG4"/>
<dbReference type="Proteomes" id="UP000017559">
    <property type="component" value="Unassembled WGS sequence"/>
</dbReference>
<dbReference type="KEGG" id="mrr:Moror_7294"/>
<organism evidence="3 4">
    <name type="scientific">Moniliophthora roreri (strain MCA 2997)</name>
    <name type="common">Cocoa frosty pod rot fungus</name>
    <name type="synonym">Crinipellis roreri</name>
    <dbReference type="NCBI Taxonomy" id="1381753"/>
    <lineage>
        <taxon>Eukaryota</taxon>
        <taxon>Fungi</taxon>
        <taxon>Dikarya</taxon>
        <taxon>Basidiomycota</taxon>
        <taxon>Agaricomycotina</taxon>
        <taxon>Agaricomycetes</taxon>
        <taxon>Agaricomycetidae</taxon>
        <taxon>Agaricales</taxon>
        <taxon>Marasmiineae</taxon>
        <taxon>Marasmiaceae</taxon>
        <taxon>Moniliophthora</taxon>
    </lineage>
</organism>
<feature type="transmembrane region" description="Helical" evidence="2">
    <location>
        <begin position="182"/>
        <end position="207"/>
    </location>
</feature>
<dbReference type="OrthoDB" id="3359616at2759"/>
<feature type="region of interest" description="Disordered" evidence="1">
    <location>
        <begin position="271"/>
        <end position="310"/>
    </location>
</feature>
<evidence type="ECO:0000256" key="1">
    <source>
        <dbReference type="SAM" id="MobiDB-lite"/>
    </source>
</evidence>
<accession>V2XAG4</accession>
<comment type="caution">
    <text evidence="3">The sequence shown here is derived from an EMBL/GenBank/DDBJ whole genome shotgun (WGS) entry which is preliminary data.</text>
</comment>
<proteinExistence type="predicted"/>
<keyword evidence="4" id="KW-1185">Reference proteome</keyword>
<dbReference type="HOGENOM" id="CLU_063273_0_0_1"/>
<keyword evidence="2" id="KW-0472">Membrane</keyword>
<evidence type="ECO:0000313" key="4">
    <source>
        <dbReference type="Proteomes" id="UP000017559"/>
    </source>
</evidence>
<reference evidence="3 4" key="1">
    <citation type="journal article" date="2014" name="BMC Genomics">
        <title>Genome and secretome analysis of the hemibiotrophic fungal pathogen, Moniliophthora roreri, which causes frosty pod rot disease of cacao: mechanisms of the biotrophic and necrotrophic phases.</title>
        <authorList>
            <person name="Meinhardt L.W."/>
            <person name="Costa G.G.L."/>
            <person name="Thomazella D.P.T."/>
            <person name="Teixeira P.J.P.L."/>
            <person name="Carazzolle M.F."/>
            <person name="Schuster S.C."/>
            <person name="Carlson J.E."/>
            <person name="Guiltinan M.J."/>
            <person name="Mieczkowski P."/>
            <person name="Farmer A."/>
            <person name="Ramaraj T."/>
            <person name="Crozier J."/>
            <person name="Davis R.E."/>
            <person name="Shao J."/>
            <person name="Melnick R.L."/>
            <person name="Pereira G.A.G."/>
            <person name="Bailey B.A."/>
        </authorList>
    </citation>
    <scope>NUCLEOTIDE SEQUENCE [LARGE SCALE GENOMIC DNA]</scope>
    <source>
        <strain evidence="3 4">MCA 2997</strain>
    </source>
</reference>
<dbReference type="EMBL" id="AWSO01000054">
    <property type="protein sequence ID" value="ESK96153.1"/>
    <property type="molecule type" value="Genomic_DNA"/>
</dbReference>
<evidence type="ECO:0000256" key="2">
    <source>
        <dbReference type="SAM" id="Phobius"/>
    </source>
</evidence>
<keyword evidence="2" id="KW-0812">Transmembrane</keyword>
<feature type="compositionally biased region" description="Low complexity" evidence="1">
    <location>
        <begin position="283"/>
        <end position="310"/>
    </location>
</feature>
<protein>
    <submittedName>
        <fullName evidence="3">Uncharacterized protein</fullName>
    </submittedName>
</protein>
<keyword evidence="2" id="KW-1133">Transmembrane helix</keyword>
<gene>
    <name evidence="3" type="ORF">Moror_7294</name>
</gene>